<proteinExistence type="predicted"/>
<evidence type="ECO:0000313" key="1">
    <source>
        <dbReference type="EMBL" id="VAW45180.1"/>
    </source>
</evidence>
<name>A0A3B0VXV6_9ZZZZ</name>
<gene>
    <name evidence="1" type="ORF">MNBD_GAMMA02-1033</name>
</gene>
<dbReference type="Gene3D" id="2.160.20.10">
    <property type="entry name" value="Single-stranded right-handed beta-helix, Pectin lyase-like"/>
    <property type="match status" value="1"/>
</dbReference>
<dbReference type="SMART" id="SM00710">
    <property type="entry name" value="PbH1"/>
    <property type="match status" value="6"/>
</dbReference>
<reference evidence="1" key="1">
    <citation type="submission" date="2018-06" db="EMBL/GenBank/DDBJ databases">
        <authorList>
            <person name="Zhirakovskaya E."/>
        </authorList>
    </citation>
    <scope>NUCLEOTIDE SEQUENCE</scope>
</reference>
<sequence>SQGSVVRGNQVFDSVYWGGTSNSKGISFMVNKIGDPNIVEYNEIYDIPGRSAVGSKGGTSNMIVRYNYIHDVFNAFEPGSFRCVWSSTNNDGCQSTDDEYRPAGNWQIYGNIVTNTEVGIRLPAFDEDNNNNLLFNNVFYNVKSAVNIGWDGTFGTVIANNIFINNEVGIYLQSGGTTTSVTDYLDQFESHHNLYFNNSHADIHLRPNWGGNYYSGTPHALIDFQSQFSSRESQSISADPQFINTIDFYLLEGSPAENVGDGSFWNVGTVHMGAHPFATLSDLIFMGSFDLE</sequence>
<dbReference type="SUPFAM" id="SSF51126">
    <property type="entry name" value="Pectin lyase-like"/>
    <property type="match status" value="1"/>
</dbReference>
<dbReference type="InterPro" id="IPR012334">
    <property type="entry name" value="Pectin_lyas_fold"/>
</dbReference>
<protein>
    <recommendedName>
        <fullName evidence="2">Right handed beta helix domain-containing protein</fullName>
    </recommendedName>
</protein>
<organism evidence="1">
    <name type="scientific">hydrothermal vent metagenome</name>
    <dbReference type="NCBI Taxonomy" id="652676"/>
    <lineage>
        <taxon>unclassified sequences</taxon>
        <taxon>metagenomes</taxon>
        <taxon>ecological metagenomes</taxon>
    </lineage>
</organism>
<accession>A0A3B0VXV6</accession>
<dbReference type="InterPro" id="IPR006626">
    <property type="entry name" value="PbH1"/>
</dbReference>
<evidence type="ECO:0008006" key="2">
    <source>
        <dbReference type="Google" id="ProtNLM"/>
    </source>
</evidence>
<dbReference type="EMBL" id="UOFA01000162">
    <property type="protein sequence ID" value="VAW45180.1"/>
    <property type="molecule type" value="Genomic_DNA"/>
</dbReference>
<feature type="non-terminal residue" evidence="1">
    <location>
        <position position="1"/>
    </location>
</feature>
<dbReference type="AlphaFoldDB" id="A0A3B0VXV6"/>
<dbReference type="InterPro" id="IPR011050">
    <property type="entry name" value="Pectin_lyase_fold/virulence"/>
</dbReference>